<evidence type="ECO:0000313" key="4">
    <source>
        <dbReference type="Proteomes" id="UP001149140"/>
    </source>
</evidence>
<proteinExistence type="predicted"/>
<accession>A0A9X3S049</accession>
<reference evidence="3" key="1">
    <citation type="submission" date="2022-10" db="EMBL/GenBank/DDBJ databases">
        <title>The WGS of Solirubrobacter ginsenosidimutans DSM 21036.</title>
        <authorList>
            <person name="Jiang Z."/>
        </authorList>
    </citation>
    <scope>NUCLEOTIDE SEQUENCE</scope>
    <source>
        <strain evidence="3">DSM 21036</strain>
    </source>
</reference>
<dbReference type="InterPro" id="IPR029149">
    <property type="entry name" value="Creatin/AminoP/Spt16_N"/>
</dbReference>
<name>A0A9X3S049_9ACTN</name>
<evidence type="ECO:0000259" key="1">
    <source>
        <dbReference type="Pfam" id="PF00557"/>
    </source>
</evidence>
<dbReference type="InterPro" id="IPR000994">
    <property type="entry name" value="Pept_M24"/>
</dbReference>
<dbReference type="Proteomes" id="UP001149140">
    <property type="component" value="Unassembled WGS sequence"/>
</dbReference>
<dbReference type="SUPFAM" id="SSF53092">
    <property type="entry name" value="Creatinase/prolidase N-terminal domain"/>
    <property type="match status" value="1"/>
</dbReference>
<evidence type="ECO:0000259" key="2">
    <source>
        <dbReference type="Pfam" id="PF01321"/>
    </source>
</evidence>
<dbReference type="RefSeq" id="WP_270037516.1">
    <property type="nucleotide sequence ID" value="NZ_JAPDOD010000001.1"/>
</dbReference>
<dbReference type="PANTHER" id="PTHR46112:SF3">
    <property type="entry name" value="AMINOPEPTIDASE YPDF"/>
    <property type="match status" value="1"/>
</dbReference>
<dbReference type="InterPro" id="IPR050659">
    <property type="entry name" value="Peptidase_M24B"/>
</dbReference>
<comment type="caution">
    <text evidence="3">The sequence shown here is derived from an EMBL/GenBank/DDBJ whole genome shotgun (WGS) entry which is preliminary data.</text>
</comment>
<protein>
    <submittedName>
        <fullName evidence="3">M24 family metallopeptidase</fullName>
    </submittedName>
</protein>
<dbReference type="Gene3D" id="3.90.230.10">
    <property type="entry name" value="Creatinase/methionine aminopeptidase superfamily"/>
    <property type="match status" value="1"/>
</dbReference>
<dbReference type="EMBL" id="JAPDOD010000001">
    <property type="protein sequence ID" value="MDA0158896.1"/>
    <property type="molecule type" value="Genomic_DNA"/>
</dbReference>
<dbReference type="SUPFAM" id="SSF55920">
    <property type="entry name" value="Creatinase/aminopeptidase"/>
    <property type="match status" value="1"/>
</dbReference>
<feature type="domain" description="Peptidase M24" evidence="1">
    <location>
        <begin position="143"/>
        <end position="341"/>
    </location>
</feature>
<dbReference type="InterPro" id="IPR036005">
    <property type="entry name" value="Creatinase/aminopeptidase-like"/>
</dbReference>
<keyword evidence="4" id="KW-1185">Reference proteome</keyword>
<feature type="domain" description="Creatinase N-terminal" evidence="2">
    <location>
        <begin position="9"/>
        <end position="123"/>
    </location>
</feature>
<dbReference type="Gene3D" id="3.40.350.10">
    <property type="entry name" value="Creatinase/prolidase N-terminal domain"/>
    <property type="match status" value="1"/>
</dbReference>
<organism evidence="3 4">
    <name type="scientific">Solirubrobacter ginsenosidimutans</name>
    <dbReference type="NCBI Taxonomy" id="490573"/>
    <lineage>
        <taxon>Bacteria</taxon>
        <taxon>Bacillati</taxon>
        <taxon>Actinomycetota</taxon>
        <taxon>Thermoleophilia</taxon>
        <taxon>Solirubrobacterales</taxon>
        <taxon>Solirubrobacteraceae</taxon>
        <taxon>Solirubrobacter</taxon>
    </lineage>
</organism>
<dbReference type="AlphaFoldDB" id="A0A9X3S049"/>
<dbReference type="Pfam" id="PF01321">
    <property type="entry name" value="Creatinase_N"/>
    <property type="match status" value="1"/>
</dbReference>
<gene>
    <name evidence="3" type="ORF">OM076_01365</name>
</gene>
<dbReference type="InterPro" id="IPR000587">
    <property type="entry name" value="Creatinase_N"/>
</dbReference>
<sequence length="368" mass="38821">MRDRVGRERLSAARAAVVAAELDVALVCGSGRHHFIGANLAWWFSGVRQLGRDMVVAVPASGDPVLLVTPSWDVQRVSRRSWIADVVGVDDVASAVGGLLRSRGWKRVGVAGRDAASPAVAAALCEARDVVLPTGHDEWSLACIERAVGIAEAGYRHLVATARPGMREYALAAEADAHMRELGADDNFLLISASQHNRAVHAPTDRVLERGDVLLGEISPSVDGQFAQICRSATIGEPDARVERAYDILREAFDAGLAAAGPGVGVPEVAAAVNAVVASYGYERYTRPPYMRTRGHGTGLAPLVPADVSDRSDVVLAPGMAFVLHPNQYFPDAGYLLYGEHVVIEPGGARALSAGPASIESTDARVAA</sequence>
<evidence type="ECO:0000313" key="3">
    <source>
        <dbReference type="EMBL" id="MDA0158896.1"/>
    </source>
</evidence>
<dbReference type="Pfam" id="PF00557">
    <property type="entry name" value="Peptidase_M24"/>
    <property type="match status" value="1"/>
</dbReference>
<dbReference type="PANTHER" id="PTHR46112">
    <property type="entry name" value="AMINOPEPTIDASE"/>
    <property type="match status" value="1"/>
</dbReference>